<accession>A0A6C0U4H6</accession>
<dbReference type="InterPro" id="IPR036942">
    <property type="entry name" value="Beta-barrel_TonB_sf"/>
</dbReference>
<dbReference type="Pfam" id="PF00593">
    <property type="entry name" value="TonB_dep_Rec_b-barrel"/>
    <property type="match status" value="1"/>
</dbReference>
<evidence type="ECO:0000256" key="6">
    <source>
        <dbReference type="ARBA" id="ARBA00023004"/>
    </source>
</evidence>
<dbReference type="RefSeq" id="WP_163495337.1">
    <property type="nucleotide sequence ID" value="NZ_CP048711.1"/>
</dbReference>
<dbReference type="KEGG" id="kim:G3T16_11180"/>
<dbReference type="PROSITE" id="PS52016">
    <property type="entry name" value="TONB_DEPENDENT_REC_3"/>
    <property type="match status" value="1"/>
</dbReference>
<dbReference type="GO" id="GO:0006826">
    <property type="term" value="P:iron ion transport"/>
    <property type="evidence" value="ECO:0007669"/>
    <property type="project" value="UniProtKB-KW"/>
</dbReference>
<keyword evidence="8 12" id="KW-0798">TonB box</keyword>
<keyword evidence="16" id="KW-1185">Reference proteome</keyword>
<dbReference type="Pfam" id="PF07715">
    <property type="entry name" value="Plug"/>
    <property type="match status" value="1"/>
</dbReference>
<dbReference type="PANTHER" id="PTHR32552:SF81">
    <property type="entry name" value="TONB-DEPENDENT OUTER MEMBRANE RECEPTOR"/>
    <property type="match status" value="1"/>
</dbReference>
<dbReference type="GO" id="GO:0009279">
    <property type="term" value="C:cell outer membrane"/>
    <property type="evidence" value="ECO:0007669"/>
    <property type="project" value="UniProtKB-SubCell"/>
</dbReference>
<comment type="similarity">
    <text evidence="11 12">Belongs to the TonB-dependent receptor family.</text>
</comment>
<evidence type="ECO:0000256" key="1">
    <source>
        <dbReference type="ARBA" id="ARBA00004571"/>
    </source>
</evidence>
<comment type="subcellular location">
    <subcellularLocation>
        <location evidence="1 11">Cell outer membrane</location>
        <topology evidence="1 11">Multi-pass membrane protein</topology>
    </subcellularLocation>
</comment>
<dbReference type="Gene3D" id="2.40.170.20">
    <property type="entry name" value="TonB-dependent receptor, beta-barrel domain"/>
    <property type="match status" value="1"/>
</dbReference>
<evidence type="ECO:0000259" key="13">
    <source>
        <dbReference type="Pfam" id="PF00593"/>
    </source>
</evidence>
<dbReference type="PANTHER" id="PTHR32552">
    <property type="entry name" value="FERRICHROME IRON RECEPTOR-RELATED"/>
    <property type="match status" value="1"/>
</dbReference>
<gene>
    <name evidence="15" type="ORF">G3T16_11180</name>
</gene>
<evidence type="ECO:0000313" key="15">
    <source>
        <dbReference type="EMBL" id="QIB65897.1"/>
    </source>
</evidence>
<sequence>MVAILMLLREKITPYILSLLLLSISATVSSQTIERAGAIEEIVVTAQKREQRLLDVPVSVTVLSGENLYDMRLQEPIDLARHTPGLTVTGPQGTIFSIRGVGLNDFSPNNNPGTSVYFDQVVVPFHPMTDVQMFDLERVEVLRGPQGTLYGRNNTGGAINFISRKPSEDLEGFASLGYGNYDTFEFEGALGGPLTETLTGRLSFTTKHRTDGYQYNRFLNEDHGELDRSAARLQLLWTPNEDFDLLFNWHGGTEDSDASLYEHGPFVDRVTGAAPCASKVAGNHDPINCIDRYGYSDPDGDPFTSDHDCKYGCYKKRDTWGSSVTINFALPRVILTSITGYMTYDSDINTDNDATPTVGVDVTVKEEADSWSQEIRFASDESWPVDWIAGLYYTDDQFDGIQIADTKDYPDLNDLLYTEFVQETESYAGFGRIEVPLNEEWSVFGGIRYTDETKKFVGGSSVTNPYGNSVFASLFPPGADTLQLTYADSEISEKEWTGEIGANWKPHDNWMLYAKWSTGFKSGGYNGVFTGNNAALEPFGKEVLDAVETGFKAQILDGRMQFNSSFYYYDYQDFQAFRFELDSGVPLSLLSNAGDMKMFGIESEVLWAPADGLVLAGGLSWVDAEVAKDAPGSSLKGNTPANTPEWSINGSIDYEFPIGSTGLNGFTHVDFSWQDDTNFTITNTPIFKQEPFWLMNVRLGVRSPDQKYELAFWVENLMDEEYLVDILDAQNGTADLRTYALPRTYGLTARYKW</sequence>
<keyword evidence="5 11" id="KW-0812">Transmembrane</keyword>
<dbReference type="AlphaFoldDB" id="A0A6C0U4H6"/>
<evidence type="ECO:0000256" key="12">
    <source>
        <dbReference type="RuleBase" id="RU003357"/>
    </source>
</evidence>
<evidence type="ECO:0000256" key="11">
    <source>
        <dbReference type="PROSITE-ProRule" id="PRU01360"/>
    </source>
</evidence>
<reference evidence="15 16" key="1">
    <citation type="submission" date="2020-02" db="EMBL/GenBank/DDBJ databases">
        <title>Genome sequencing for Kineobactrum sp. M2.</title>
        <authorList>
            <person name="Park S.-J."/>
        </authorList>
    </citation>
    <scope>NUCLEOTIDE SEQUENCE [LARGE SCALE GENOMIC DNA]</scope>
    <source>
        <strain evidence="15 16">M2</strain>
    </source>
</reference>
<evidence type="ECO:0000256" key="8">
    <source>
        <dbReference type="ARBA" id="ARBA00023077"/>
    </source>
</evidence>
<feature type="domain" description="TonB-dependent receptor plug" evidence="14">
    <location>
        <begin position="53"/>
        <end position="158"/>
    </location>
</feature>
<keyword evidence="15" id="KW-0675">Receptor</keyword>
<evidence type="ECO:0000256" key="4">
    <source>
        <dbReference type="ARBA" id="ARBA00022496"/>
    </source>
</evidence>
<evidence type="ECO:0000256" key="9">
    <source>
        <dbReference type="ARBA" id="ARBA00023136"/>
    </source>
</evidence>
<keyword evidence="6" id="KW-0408">Iron</keyword>
<evidence type="ECO:0000256" key="5">
    <source>
        <dbReference type="ARBA" id="ARBA00022692"/>
    </source>
</evidence>
<dbReference type="Proteomes" id="UP000477680">
    <property type="component" value="Chromosome"/>
</dbReference>
<dbReference type="EMBL" id="CP048711">
    <property type="protein sequence ID" value="QIB65897.1"/>
    <property type="molecule type" value="Genomic_DNA"/>
</dbReference>
<evidence type="ECO:0000259" key="14">
    <source>
        <dbReference type="Pfam" id="PF07715"/>
    </source>
</evidence>
<evidence type="ECO:0000256" key="10">
    <source>
        <dbReference type="ARBA" id="ARBA00023237"/>
    </source>
</evidence>
<organism evidence="15 16">
    <name type="scientific">Kineobactrum salinum</name>
    <dbReference type="NCBI Taxonomy" id="2708301"/>
    <lineage>
        <taxon>Bacteria</taxon>
        <taxon>Pseudomonadati</taxon>
        <taxon>Pseudomonadota</taxon>
        <taxon>Gammaproteobacteria</taxon>
        <taxon>Cellvibrionales</taxon>
        <taxon>Halieaceae</taxon>
        <taxon>Kineobactrum</taxon>
    </lineage>
</organism>
<name>A0A6C0U4H6_9GAMM</name>
<dbReference type="CDD" id="cd01347">
    <property type="entry name" value="ligand_gated_channel"/>
    <property type="match status" value="1"/>
</dbReference>
<dbReference type="InterPro" id="IPR039426">
    <property type="entry name" value="TonB-dep_rcpt-like"/>
</dbReference>
<evidence type="ECO:0000256" key="7">
    <source>
        <dbReference type="ARBA" id="ARBA00023065"/>
    </source>
</evidence>
<keyword evidence="2 11" id="KW-0813">Transport</keyword>
<keyword evidence="4" id="KW-0410">Iron transport</keyword>
<keyword evidence="3 11" id="KW-1134">Transmembrane beta strand</keyword>
<keyword evidence="9 11" id="KW-0472">Membrane</keyword>
<dbReference type="InterPro" id="IPR000531">
    <property type="entry name" value="Beta-barrel_TonB"/>
</dbReference>
<dbReference type="InterPro" id="IPR012910">
    <property type="entry name" value="Plug_dom"/>
</dbReference>
<keyword evidence="10 11" id="KW-0998">Cell outer membrane</keyword>
<dbReference type="SUPFAM" id="SSF56935">
    <property type="entry name" value="Porins"/>
    <property type="match status" value="1"/>
</dbReference>
<evidence type="ECO:0000313" key="16">
    <source>
        <dbReference type="Proteomes" id="UP000477680"/>
    </source>
</evidence>
<evidence type="ECO:0000256" key="3">
    <source>
        <dbReference type="ARBA" id="ARBA00022452"/>
    </source>
</evidence>
<proteinExistence type="inferred from homology"/>
<protein>
    <submittedName>
        <fullName evidence="15">TonB-dependent receptor</fullName>
    </submittedName>
</protein>
<evidence type="ECO:0000256" key="2">
    <source>
        <dbReference type="ARBA" id="ARBA00022448"/>
    </source>
</evidence>
<keyword evidence="7" id="KW-0406">Ion transport</keyword>
<feature type="domain" description="TonB-dependent receptor-like beta-barrel" evidence="13">
    <location>
        <begin position="296"/>
        <end position="717"/>
    </location>
</feature>